<comment type="caution">
    <text evidence="7">The sequence shown here is derived from an EMBL/GenBank/DDBJ whole genome shotgun (WGS) entry which is preliminary data.</text>
</comment>
<keyword evidence="3 5" id="KW-1133">Transmembrane helix</keyword>
<accession>A0A8J7MD31</accession>
<organism evidence="7 8">
    <name type="scientific">Persicirhabdus sediminis</name>
    <dbReference type="NCBI Taxonomy" id="454144"/>
    <lineage>
        <taxon>Bacteria</taxon>
        <taxon>Pseudomonadati</taxon>
        <taxon>Verrucomicrobiota</taxon>
        <taxon>Verrucomicrobiia</taxon>
        <taxon>Verrucomicrobiales</taxon>
        <taxon>Verrucomicrobiaceae</taxon>
        <taxon>Persicirhabdus</taxon>
    </lineage>
</organism>
<dbReference type="PANTHER" id="PTHR11863">
    <property type="entry name" value="STEROL DESATURASE"/>
    <property type="match status" value="1"/>
</dbReference>
<dbReference type="GO" id="GO:0005506">
    <property type="term" value="F:iron ion binding"/>
    <property type="evidence" value="ECO:0007669"/>
    <property type="project" value="InterPro"/>
</dbReference>
<keyword evidence="8" id="KW-1185">Reference proteome</keyword>
<evidence type="ECO:0000256" key="4">
    <source>
        <dbReference type="ARBA" id="ARBA00023136"/>
    </source>
</evidence>
<feature type="domain" description="Fatty acid hydroxylase" evidence="6">
    <location>
        <begin position="76"/>
        <end position="207"/>
    </location>
</feature>
<gene>
    <name evidence="7" type="ORF">JIN82_04045</name>
</gene>
<evidence type="ECO:0000256" key="2">
    <source>
        <dbReference type="ARBA" id="ARBA00022692"/>
    </source>
</evidence>
<evidence type="ECO:0000256" key="1">
    <source>
        <dbReference type="ARBA" id="ARBA00004370"/>
    </source>
</evidence>
<dbReference type="GO" id="GO:0016491">
    <property type="term" value="F:oxidoreductase activity"/>
    <property type="evidence" value="ECO:0007669"/>
    <property type="project" value="InterPro"/>
</dbReference>
<name>A0A8J7MD31_9BACT</name>
<keyword evidence="2 5" id="KW-0812">Transmembrane</keyword>
<keyword evidence="4 5" id="KW-0472">Membrane</keyword>
<dbReference type="EMBL" id="JAENIM010000021">
    <property type="protein sequence ID" value="MBK1790327.1"/>
    <property type="molecule type" value="Genomic_DNA"/>
</dbReference>
<dbReference type="InterPro" id="IPR050307">
    <property type="entry name" value="Sterol_Desaturase_Related"/>
</dbReference>
<protein>
    <submittedName>
        <fullName evidence="7">Sterol desaturase family protein</fullName>
    </submittedName>
</protein>
<evidence type="ECO:0000259" key="6">
    <source>
        <dbReference type="Pfam" id="PF04116"/>
    </source>
</evidence>
<reference evidence="7" key="1">
    <citation type="submission" date="2021-01" db="EMBL/GenBank/DDBJ databases">
        <title>Modified the classification status of verrucomicrobia.</title>
        <authorList>
            <person name="Feng X."/>
        </authorList>
    </citation>
    <scope>NUCLEOTIDE SEQUENCE</scope>
    <source>
        <strain evidence="7">_KCTC 22039</strain>
    </source>
</reference>
<dbReference type="Proteomes" id="UP000624703">
    <property type="component" value="Unassembled WGS sequence"/>
</dbReference>
<evidence type="ECO:0000256" key="5">
    <source>
        <dbReference type="SAM" id="Phobius"/>
    </source>
</evidence>
<feature type="transmembrane region" description="Helical" evidence="5">
    <location>
        <begin position="71"/>
        <end position="89"/>
    </location>
</feature>
<dbReference type="GO" id="GO:0016020">
    <property type="term" value="C:membrane"/>
    <property type="evidence" value="ECO:0007669"/>
    <property type="project" value="UniProtKB-SubCell"/>
</dbReference>
<feature type="transmembrane region" description="Helical" evidence="5">
    <location>
        <begin position="33"/>
        <end position="51"/>
    </location>
</feature>
<dbReference type="AlphaFoldDB" id="A0A8J7MD31"/>
<dbReference type="RefSeq" id="WP_200310361.1">
    <property type="nucleotide sequence ID" value="NZ_JAENIM010000021.1"/>
</dbReference>
<evidence type="ECO:0000256" key="3">
    <source>
        <dbReference type="ARBA" id="ARBA00022989"/>
    </source>
</evidence>
<dbReference type="Pfam" id="PF04116">
    <property type="entry name" value="FA_hydroxylase"/>
    <property type="match status" value="1"/>
</dbReference>
<dbReference type="GO" id="GO:0008610">
    <property type="term" value="P:lipid biosynthetic process"/>
    <property type="evidence" value="ECO:0007669"/>
    <property type="project" value="InterPro"/>
</dbReference>
<evidence type="ECO:0000313" key="8">
    <source>
        <dbReference type="Proteomes" id="UP000624703"/>
    </source>
</evidence>
<feature type="transmembrane region" description="Helical" evidence="5">
    <location>
        <begin position="6"/>
        <end position="21"/>
    </location>
</feature>
<evidence type="ECO:0000313" key="7">
    <source>
        <dbReference type="EMBL" id="MBK1790327.1"/>
    </source>
</evidence>
<proteinExistence type="predicted"/>
<comment type="subcellular location">
    <subcellularLocation>
        <location evidence="1">Membrane</location>
    </subcellularLocation>
</comment>
<sequence length="281" mass="32997">MTLMPYIMITAAVMFLIERLWPANALPKVPNWWPRVLLLNLVQAAVVWLAGVSWDQWMRPLALLSSHQLALWQQVLIGYLTITFVYYFWHRLRHESKFFWRLCHQLHHSPRRMEILMSFYKHPVEITINGILSSAIMFPLLGLSPQAAVLTSLATGIAELFYHWNIKTPRWFGYLFQRPESHRVHHQYLHHTQNYSDIPLWDMLFGTFKNPSKKVTQCGFDDWREDRFDDMLAGRDVHAAGSKQLSPMHLLPSCIGCSKRWACWQSRQLQHPDSNSNSSES</sequence>
<dbReference type="InterPro" id="IPR006694">
    <property type="entry name" value="Fatty_acid_hydroxylase"/>
</dbReference>